<organism evidence="1">
    <name type="scientific">uncultured Segetibacter sp</name>
    <dbReference type="NCBI Taxonomy" id="481133"/>
    <lineage>
        <taxon>Bacteria</taxon>
        <taxon>Pseudomonadati</taxon>
        <taxon>Bacteroidota</taxon>
        <taxon>Chitinophagia</taxon>
        <taxon>Chitinophagales</taxon>
        <taxon>Chitinophagaceae</taxon>
        <taxon>Segetibacter</taxon>
        <taxon>environmental samples</taxon>
    </lineage>
</organism>
<sequence>MRTECGRNLNPCYLGAADKMCANATSVCTHENFCSVSVVTSSTTVAPHAIWQRSQPKKSATDEHGESRATLQTAKIISFANGLNGKYFRLPNYEIIGTSSSNLRTRITDFIIRLAPERTPLIRSRVSGRAVHLLTSVWLTSHNELSHKINSFSSRTLLSS</sequence>
<dbReference type="EMBL" id="CADCVN010000298">
    <property type="protein sequence ID" value="CAA9477269.1"/>
    <property type="molecule type" value="Genomic_DNA"/>
</dbReference>
<proteinExistence type="predicted"/>
<protein>
    <submittedName>
        <fullName evidence="1">Uncharacterized protein</fullName>
    </submittedName>
</protein>
<dbReference type="AlphaFoldDB" id="A0A6J4RMK6"/>
<accession>A0A6J4RMK6</accession>
<evidence type="ECO:0000313" key="1">
    <source>
        <dbReference type="EMBL" id="CAA9477269.1"/>
    </source>
</evidence>
<reference evidence="1" key="1">
    <citation type="submission" date="2020-02" db="EMBL/GenBank/DDBJ databases">
        <authorList>
            <person name="Meier V. D."/>
        </authorList>
    </citation>
    <scope>NUCLEOTIDE SEQUENCE</scope>
    <source>
        <strain evidence="1">AVDCRST_MAG96</strain>
    </source>
</reference>
<gene>
    <name evidence="1" type="ORF">AVDCRST_MAG96-798</name>
</gene>
<name>A0A6J4RMK6_9BACT</name>